<dbReference type="EMBL" id="SOEO01000003">
    <property type="protein sequence ID" value="TDX83083.1"/>
    <property type="molecule type" value="Genomic_DNA"/>
</dbReference>
<reference evidence="2 3" key="1">
    <citation type="submission" date="2019-03" db="EMBL/GenBank/DDBJ databases">
        <title>Genomic Encyclopedia of Type Strains, Phase III (KMG-III): the genomes of soil and plant-associated and newly described type strains.</title>
        <authorList>
            <person name="Whitman W."/>
        </authorList>
    </citation>
    <scope>NUCLEOTIDE SEQUENCE [LARGE SCALE GENOMIC DNA]</scope>
    <source>
        <strain evidence="2 3">CGMCC 1.12802</strain>
    </source>
</reference>
<dbReference type="InterPro" id="IPR042125">
    <property type="entry name" value="SMIM11"/>
</dbReference>
<dbReference type="Proteomes" id="UP000295313">
    <property type="component" value="Unassembled WGS sequence"/>
</dbReference>
<dbReference type="AlphaFoldDB" id="A0A4R8I489"/>
<evidence type="ECO:0000313" key="2">
    <source>
        <dbReference type="EMBL" id="TDX83083.1"/>
    </source>
</evidence>
<feature type="compositionally biased region" description="Polar residues" evidence="1">
    <location>
        <begin position="50"/>
        <end position="66"/>
    </location>
</feature>
<sequence length="169" mass="19440">MKAKQILLIIILCLVCLCLGFAGAKIYKEKKSEMKIVSTTNDSIQKKNIDSSTNQKQMSSSTQTEQNFSKTLKGKYILAGADYAGFEFIDSNTITWTNEMFPMDPHSMRLKWIDGNTFVTIFNQSEDDDCAPPVWIRKVEFYDGNKLVIRNFWTGRKDLKDSSETFYKK</sequence>
<keyword evidence="3" id="KW-1185">Reference proteome</keyword>
<proteinExistence type="predicted"/>
<evidence type="ECO:0000313" key="3">
    <source>
        <dbReference type="Proteomes" id="UP000295313"/>
    </source>
</evidence>
<dbReference type="RefSeq" id="WP_133946115.1">
    <property type="nucleotide sequence ID" value="NZ_SOEO01000003.1"/>
</dbReference>
<dbReference type="OrthoDB" id="1255936at2"/>
<accession>A0A4R8I489</accession>
<protein>
    <submittedName>
        <fullName evidence="2">Uncharacterized protein FAM165</fullName>
    </submittedName>
</protein>
<name>A0A4R8I489_9FLAO</name>
<organism evidence="2 3">
    <name type="scientific">Epilithonimonas xixisoli</name>
    <dbReference type="NCBI Taxonomy" id="1476462"/>
    <lineage>
        <taxon>Bacteria</taxon>
        <taxon>Pseudomonadati</taxon>
        <taxon>Bacteroidota</taxon>
        <taxon>Flavobacteriia</taxon>
        <taxon>Flavobacteriales</taxon>
        <taxon>Weeksellaceae</taxon>
        <taxon>Chryseobacterium group</taxon>
        <taxon>Epilithonimonas</taxon>
    </lineage>
</organism>
<feature type="region of interest" description="Disordered" evidence="1">
    <location>
        <begin position="47"/>
        <end position="66"/>
    </location>
</feature>
<evidence type="ECO:0000256" key="1">
    <source>
        <dbReference type="SAM" id="MobiDB-lite"/>
    </source>
</evidence>
<gene>
    <name evidence="2" type="ORF">B0I22_3145</name>
</gene>
<dbReference type="Pfam" id="PF14981">
    <property type="entry name" value="FAM165"/>
    <property type="match status" value="1"/>
</dbReference>
<comment type="caution">
    <text evidence="2">The sequence shown here is derived from an EMBL/GenBank/DDBJ whole genome shotgun (WGS) entry which is preliminary data.</text>
</comment>